<name>A0A951PS67_9CYAN</name>
<organism evidence="3 4">
    <name type="scientific">Symplocastrum torsivum CPER-KK1</name>
    <dbReference type="NCBI Taxonomy" id="450513"/>
    <lineage>
        <taxon>Bacteria</taxon>
        <taxon>Bacillati</taxon>
        <taxon>Cyanobacteriota</taxon>
        <taxon>Cyanophyceae</taxon>
        <taxon>Oscillatoriophycideae</taxon>
        <taxon>Oscillatoriales</taxon>
        <taxon>Microcoleaceae</taxon>
        <taxon>Symplocastrum</taxon>
    </lineage>
</organism>
<reference evidence="3" key="1">
    <citation type="submission" date="2021-05" db="EMBL/GenBank/DDBJ databases">
        <authorList>
            <person name="Pietrasiak N."/>
            <person name="Ward R."/>
            <person name="Stajich J.E."/>
            <person name="Kurbessoian T."/>
        </authorList>
    </citation>
    <scope>NUCLEOTIDE SEQUENCE</scope>
    <source>
        <strain evidence="3">CPER-KK1</strain>
    </source>
</reference>
<dbReference type="Proteomes" id="UP000753908">
    <property type="component" value="Unassembled WGS sequence"/>
</dbReference>
<accession>A0A951PS67</accession>
<feature type="signal peptide" evidence="2">
    <location>
        <begin position="1"/>
        <end position="23"/>
    </location>
</feature>
<gene>
    <name evidence="3" type="ORF">KME25_33465</name>
</gene>
<keyword evidence="1" id="KW-0812">Transmembrane</keyword>
<keyword evidence="2" id="KW-0732">Signal</keyword>
<evidence type="ECO:0000313" key="3">
    <source>
        <dbReference type="EMBL" id="MBW4549280.1"/>
    </source>
</evidence>
<feature type="transmembrane region" description="Helical" evidence="1">
    <location>
        <begin position="144"/>
        <end position="165"/>
    </location>
</feature>
<evidence type="ECO:0000256" key="2">
    <source>
        <dbReference type="SAM" id="SignalP"/>
    </source>
</evidence>
<comment type="caution">
    <text evidence="3">The sequence shown here is derived from an EMBL/GenBank/DDBJ whole genome shotgun (WGS) entry which is preliminary data.</text>
</comment>
<proteinExistence type="predicted"/>
<sequence length="174" mass="19062">MNNIKNQASIAFTMLSLTSLLTAAIPQQVNAFGLSDLDPSSTVKELGREVDITNQNSGIRELGREVDITNQNSEIRELGREIDITNQDSGIRELGREVDPSTIADDWVDDRVKNFGEAADQQVEEIGQTAGQQIEETGQTVLNFAIQIAMVIGGLVSFLFVLSILRGLMKRIVT</sequence>
<dbReference type="EMBL" id="JAHHIF010000090">
    <property type="protein sequence ID" value="MBW4549280.1"/>
    <property type="molecule type" value="Genomic_DNA"/>
</dbReference>
<evidence type="ECO:0000313" key="4">
    <source>
        <dbReference type="Proteomes" id="UP000753908"/>
    </source>
</evidence>
<keyword evidence="1" id="KW-0472">Membrane</keyword>
<feature type="chain" id="PRO_5037038133" evidence="2">
    <location>
        <begin position="24"/>
        <end position="174"/>
    </location>
</feature>
<dbReference type="AlphaFoldDB" id="A0A951PS67"/>
<reference evidence="3" key="2">
    <citation type="journal article" date="2022" name="Microbiol. Resour. Announc.">
        <title>Metagenome Sequencing to Explore Phylogenomics of Terrestrial Cyanobacteria.</title>
        <authorList>
            <person name="Ward R.D."/>
            <person name="Stajich J.E."/>
            <person name="Johansen J.R."/>
            <person name="Huntemann M."/>
            <person name="Clum A."/>
            <person name="Foster B."/>
            <person name="Foster B."/>
            <person name="Roux S."/>
            <person name="Palaniappan K."/>
            <person name="Varghese N."/>
            <person name="Mukherjee S."/>
            <person name="Reddy T.B.K."/>
            <person name="Daum C."/>
            <person name="Copeland A."/>
            <person name="Chen I.A."/>
            <person name="Ivanova N.N."/>
            <person name="Kyrpides N.C."/>
            <person name="Shapiro N."/>
            <person name="Eloe-Fadrosh E.A."/>
            <person name="Pietrasiak N."/>
        </authorList>
    </citation>
    <scope>NUCLEOTIDE SEQUENCE</scope>
    <source>
        <strain evidence="3">CPER-KK1</strain>
    </source>
</reference>
<keyword evidence="1" id="KW-1133">Transmembrane helix</keyword>
<evidence type="ECO:0000256" key="1">
    <source>
        <dbReference type="SAM" id="Phobius"/>
    </source>
</evidence>
<protein>
    <submittedName>
        <fullName evidence="3">Uncharacterized protein</fullName>
    </submittedName>
</protein>